<evidence type="ECO:0000313" key="3">
    <source>
        <dbReference type="Proteomes" id="UP000315842"/>
    </source>
</evidence>
<reference evidence="2 3" key="1">
    <citation type="submission" date="2019-06" db="EMBL/GenBank/DDBJ databases">
        <title>Whole genome shotgun sequence of Cellulomonas uda NBRC 3747.</title>
        <authorList>
            <person name="Hosoyama A."/>
            <person name="Uohara A."/>
            <person name="Ohji S."/>
            <person name="Ichikawa N."/>
        </authorList>
    </citation>
    <scope>NUCLEOTIDE SEQUENCE [LARGE SCALE GENOMIC DNA]</scope>
    <source>
        <strain evidence="2 3">NBRC 3747</strain>
    </source>
</reference>
<comment type="caution">
    <text evidence="2">The sequence shown here is derived from an EMBL/GenBank/DDBJ whole genome shotgun (WGS) entry which is preliminary data.</text>
</comment>
<evidence type="ECO:0008006" key="4">
    <source>
        <dbReference type="Google" id="ProtNLM"/>
    </source>
</evidence>
<organism evidence="2 3">
    <name type="scientific">Cellulomonas uda</name>
    <dbReference type="NCBI Taxonomy" id="1714"/>
    <lineage>
        <taxon>Bacteria</taxon>
        <taxon>Bacillati</taxon>
        <taxon>Actinomycetota</taxon>
        <taxon>Actinomycetes</taxon>
        <taxon>Micrococcales</taxon>
        <taxon>Cellulomonadaceae</taxon>
        <taxon>Cellulomonas</taxon>
    </lineage>
</organism>
<dbReference type="Proteomes" id="UP000315842">
    <property type="component" value="Unassembled WGS sequence"/>
</dbReference>
<feature type="chain" id="PRO_5038423787" description="Lipoprotein" evidence="1">
    <location>
        <begin position="38"/>
        <end position="189"/>
    </location>
</feature>
<accession>A0A4Y3KF24</accession>
<gene>
    <name evidence="2" type="ORF">CUD01_19640</name>
</gene>
<name>A0A4Y3KF24_CELUD</name>
<keyword evidence="3" id="KW-1185">Reference proteome</keyword>
<dbReference type="AlphaFoldDB" id="A0A4Y3KF24"/>
<protein>
    <recommendedName>
        <fullName evidence="4">Lipoprotein</fullName>
    </recommendedName>
</protein>
<keyword evidence="1" id="KW-0732">Signal</keyword>
<proteinExistence type="predicted"/>
<dbReference type="EMBL" id="BJLP01000031">
    <property type="protein sequence ID" value="GEA81520.1"/>
    <property type="molecule type" value="Genomic_DNA"/>
</dbReference>
<sequence>MSSHHSRRSPRSLRPLRSRRARAAVAATGLAAALVLAGCSATNPIQTQDQYDASDGVSVRLGDVRASNLMILSAAEGEEGVLLGALTNTGADGVTVTVTFGAPGEGGDAAPAADATTVDVPARGTVLLTGSLGSDEDDTKVDVRVSQTPAAPGGVALVGIDVDTAGSTAVQVPVLDGTLPDYATLLPTP</sequence>
<feature type="signal peptide" evidence="1">
    <location>
        <begin position="1"/>
        <end position="37"/>
    </location>
</feature>
<evidence type="ECO:0000256" key="1">
    <source>
        <dbReference type="SAM" id="SignalP"/>
    </source>
</evidence>
<dbReference type="RefSeq" id="WP_174773862.1">
    <property type="nucleotide sequence ID" value="NZ_BJLP01000031.1"/>
</dbReference>
<evidence type="ECO:0000313" key="2">
    <source>
        <dbReference type="EMBL" id="GEA81520.1"/>
    </source>
</evidence>